<evidence type="ECO:0000313" key="2">
    <source>
        <dbReference type="Proteomes" id="UP000005239"/>
    </source>
</evidence>
<accession>A0A2A6BL18</accession>
<sequence>FQPPYINEGIHHTDITTFIQNNCPNLSFVIVDGIVKCKYRNHCLPSIKDKSQTFGLFVTTDSSDQSGTHWLATLFPPFGTQVWLAAADRCCNSAENIFWH</sequence>
<accession>A0A8R1UQ83</accession>
<protein>
    <submittedName>
        <fullName evidence="1">Uncharacterized protein</fullName>
    </submittedName>
</protein>
<keyword evidence="2" id="KW-1185">Reference proteome</keyword>
<dbReference type="EnsemblMetazoa" id="PPA35951.1">
    <property type="protein sequence ID" value="PPA35951.1"/>
    <property type="gene ID" value="WBGene00274320"/>
</dbReference>
<evidence type="ECO:0000313" key="1">
    <source>
        <dbReference type="EnsemblMetazoa" id="PPA35951.1"/>
    </source>
</evidence>
<gene>
    <name evidence="1" type="primary">WBGene00274320</name>
</gene>
<organism evidence="1 2">
    <name type="scientific">Pristionchus pacificus</name>
    <name type="common">Parasitic nematode worm</name>
    <dbReference type="NCBI Taxonomy" id="54126"/>
    <lineage>
        <taxon>Eukaryota</taxon>
        <taxon>Metazoa</taxon>
        <taxon>Ecdysozoa</taxon>
        <taxon>Nematoda</taxon>
        <taxon>Chromadorea</taxon>
        <taxon>Rhabditida</taxon>
        <taxon>Rhabditina</taxon>
        <taxon>Diplogasteromorpha</taxon>
        <taxon>Diplogasteroidea</taxon>
        <taxon>Neodiplogasteridae</taxon>
        <taxon>Pristionchus</taxon>
    </lineage>
</organism>
<reference evidence="1" key="2">
    <citation type="submission" date="2022-06" db="UniProtKB">
        <authorList>
            <consortium name="EnsemblMetazoa"/>
        </authorList>
    </citation>
    <scope>IDENTIFICATION</scope>
    <source>
        <strain evidence="1">PS312</strain>
    </source>
</reference>
<proteinExistence type="predicted"/>
<dbReference type="Proteomes" id="UP000005239">
    <property type="component" value="Unassembled WGS sequence"/>
</dbReference>
<name>A0A2A6BL18_PRIPA</name>
<reference evidence="2" key="1">
    <citation type="journal article" date="2008" name="Nat. Genet.">
        <title>The Pristionchus pacificus genome provides a unique perspective on nematode lifestyle and parasitism.</title>
        <authorList>
            <person name="Dieterich C."/>
            <person name="Clifton S.W."/>
            <person name="Schuster L.N."/>
            <person name="Chinwalla A."/>
            <person name="Delehaunty K."/>
            <person name="Dinkelacker I."/>
            <person name="Fulton L."/>
            <person name="Fulton R."/>
            <person name="Godfrey J."/>
            <person name="Minx P."/>
            <person name="Mitreva M."/>
            <person name="Roeseler W."/>
            <person name="Tian H."/>
            <person name="Witte H."/>
            <person name="Yang S.P."/>
            <person name="Wilson R.K."/>
            <person name="Sommer R.J."/>
        </authorList>
    </citation>
    <scope>NUCLEOTIDE SEQUENCE [LARGE SCALE GENOMIC DNA]</scope>
    <source>
        <strain evidence="2">PS312</strain>
    </source>
</reference>
<dbReference type="AlphaFoldDB" id="A0A2A6BL18"/>